<reference evidence="7" key="1">
    <citation type="submission" date="2023-07" db="EMBL/GenBank/DDBJ databases">
        <title>A chromosome-level genome assembly of Lolium multiflorum.</title>
        <authorList>
            <person name="Chen Y."/>
            <person name="Copetti D."/>
            <person name="Kolliker R."/>
            <person name="Studer B."/>
        </authorList>
    </citation>
    <scope>NUCLEOTIDE SEQUENCE</scope>
    <source>
        <strain evidence="7">02402/16</strain>
        <tissue evidence="7">Leaf</tissue>
    </source>
</reference>
<dbReference type="Pfam" id="PF17862">
    <property type="entry name" value="AAA_lid_3"/>
    <property type="match status" value="1"/>
</dbReference>
<comment type="similarity">
    <text evidence="4">In the N-terminal section; belongs to the AAA ATPase family.</text>
</comment>
<protein>
    <recommendedName>
        <fullName evidence="6">AAA+ ATPase domain-containing protein</fullName>
    </recommendedName>
</protein>
<dbReference type="Pfam" id="PF22936">
    <property type="entry name" value="Pol_BBD"/>
    <property type="match status" value="1"/>
</dbReference>
<dbReference type="FunFam" id="3.40.50.300:FF:002568">
    <property type="entry name" value="Cell division protein (FtsH)"/>
    <property type="match status" value="1"/>
</dbReference>
<evidence type="ECO:0000256" key="3">
    <source>
        <dbReference type="ARBA" id="ARBA00010044"/>
    </source>
</evidence>
<dbReference type="SMART" id="SM00382">
    <property type="entry name" value="AAA"/>
    <property type="match status" value="1"/>
</dbReference>
<evidence type="ECO:0000256" key="1">
    <source>
        <dbReference type="ARBA" id="ARBA00001947"/>
    </source>
</evidence>
<dbReference type="Pfam" id="PF14223">
    <property type="entry name" value="Retrotran_gag_2"/>
    <property type="match status" value="1"/>
</dbReference>
<comment type="function">
    <text evidence="2">Probable ATP-dependent zinc metallopeptidase.</text>
</comment>
<dbReference type="Proteomes" id="UP001231189">
    <property type="component" value="Unassembled WGS sequence"/>
</dbReference>
<dbReference type="AlphaFoldDB" id="A0AAD8RYY4"/>
<dbReference type="InterPro" id="IPR003593">
    <property type="entry name" value="AAA+_ATPase"/>
</dbReference>
<comment type="cofactor">
    <cofactor evidence="1">
        <name>Zn(2+)</name>
        <dbReference type="ChEBI" id="CHEBI:29105"/>
    </cofactor>
</comment>
<dbReference type="GO" id="GO:0004176">
    <property type="term" value="F:ATP-dependent peptidase activity"/>
    <property type="evidence" value="ECO:0007669"/>
    <property type="project" value="TreeGrafter"/>
</dbReference>
<dbReference type="Gene3D" id="1.10.8.60">
    <property type="match status" value="1"/>
</dbReference>
<feature type="region of interest" description="Disordered" evidence="5">
    <location>
        <begin position="511"/>
        <end position="567"/>
    </location>
</feature>
<dbReference type="GO" id="GO:0009507">
    <property type="term" value="C:chloroplast"/>
    <property type="evidence" value="ECO:0007669"/>
    <property type="project" value="TreeGrafter"/>
</dbReference>
<dbReference type="SUPFAM" id="SSF52540">
    <property type="entry name" value="P-loop containing nucleoside triphosphate hydrolases"/>
    <property type="match status" value="1"/>
</dbReference>
<name>A0AAD8RYY4_LOLMU</name>
<dbReference type="InterPro" id="IPR054722">
    <property type="entry name" value="PolX-like_BBD"/>
</dbReference>
<evidence type="ECO:0000259" key="6">
    <source>
        <dbReference type="SMART" id="SM00382"/>
    </source>
</evidence>
<feature type="compositionally biased region" description="Basic and acidic residues" evidence="5">
    <location>
        <begin position="511"/>
        <end position="529"/>
    </location>
</feature>
<dbReference type="GO" id="GO:0006508">
    <property type="term" value="P:proteolysis"/>
    <property type="evidence" value="ECO:0007669"/>
    <property type="project" value="TreeGrafter"/>
</dbReference>
<dbReference type="PANTHER" id="PTHR23076:SF37">
    <property type="entry name" value="ATP-DEPENDENT ZINC METALLOPROTEASE FTSH 4, MITOCHONDRIAL"/>
    <property type="match status" value="1"/>
</dbReference>
<proteinExistence type="inferred from homology"/>
<evidence type="ECO:0000256" key="4">
    <source>
        <dbReference type="ARBA" id="ARBA00010550"/>
    </source>
</evidence>
<evidence type="ECO:0000313" key="7">
    <source>
        <dbReference type="EMBL" id="KAK1642159.1"/>
    </source>
</evidence>
<feature type="compositionally biased region" description="Acidic residues" evidence="5">
    <location>
        <begin position="533"/>
        <end position="558"/>
    </location>
</feature>
<sequence>MTTPAASLNATNGTLVSASGAAPSGTAPHPIAPLVLSFSSGNHSKWSIYMRAALGRAGLIGHVDGTIAANPTDAAWAADDYSVLNILHSGIDEDIADMVLARDQTARQLWLAILELFSTNKANKAIYLDNEFRQLVQGALSITEYCRRQKFVADALADNDLPVSARALVLNTLRGLSPRFASATTIISMTEPLPSFLRVRSMLLMEEMQQTNAASNAASTAFVAQARPPAPPPTTCTGAGCQGSAKPKQTWKPKQPKTGPVASSLRHAEHAWHPRPTTPGQQHCLCALYQSTPPISTAPSWDNTGLIAALNNLGLQQGSWVMDTGTTSHMTNSDGNLMSTTPLSTPHFVTVGNGSAVPISSFGHTLFRSSSGQIFKLNHVLLVPHLIRNLLSIRYDGDLYTFPGSFTRRVPPTAMLATIATDLWHQRLDGYTTGCNSIAILAPPGLPLHRHFGVQAAPRCPCQPTCRGRSPDPYIKSSSYFVLRRKDLLMKNLEVPKSEALNQLMKNLEVPKSEDLEEVPKPEDSKDDLQPEYLEEDLDPEDWEEDPEPEDSEEDPESEEWKVPTVSSTKFSDVKGVDEAKAELEDIVQYLRDPNSFTSLGGKLPKGVLLAGPPGTGKTMLARAVAGEAGVPFFTCSGSEFEEIYVGVGAKRVRELFSAAKKRSPCIIFIDEIDAIAGHRNADIEGRRQILEACMSKVKSRGVDLIAIARGTPGFSGADLTNLVNVAALKAAKDGAEAVMMDHVEYAKDKIMMGGERKSSVCNNIW</sequence>
<dbReference type="Gene3D" id="3.40.50.300">
    <property type="entry name" value="P-loop containing nucleotide triphosphate hydrolases"/>
    <property type="match status" value="1"/>
</dbReference>
<evidence type="ECO:0000313" key="8">
    <source>
        <dbReference type="Proteomes" id="UP001231189"/>
    </source>
</evidence>
<dbReference type="Pfam" id="PF00004">
    <property type="entry name" value="AAA"/>
    <property type="match status" value="1"/>
</dbReference>
<feature type="region of interest" description="Disordered" evidence="5">
    <location>
        <begin position="226"/>
        <end position="261"/>
    </location>
</feature>
<dbReference type="FunFam" id="1.10.8.60:FF:000001">
    <property type="entry name" value="ATP-dependent zinc metalloprotease FtsH"/>
    <property type="match status" value="1"/>
</dbReference>
<evidence type="ECO:0000256" key="2">
    <source>
        <dbReference type="ARBA" id="ARBA00003497"/>
    </source>
</evidence>
<dbReference type="InterPro" id="IPR027417">
    <property type="entry name" value="P-loop_NTPase"/>
</dbReference>
<comment type="similarity">
    <text evidence="3">In the C-terminal section; belongs to the peptidase M41 family.</text>
</comment>
<comment type="caution">
    <text evidence="7">The sequence shown here is derived from an EMBL/GenBank/DDBJ whole genome shotgun (WGS) entry which is preliminary data.</text>
</comment>
<dbReference type="InterPro" id="IPR003959">
    <property type="entry name" value="ATPase_AAA_core"/>
</dbReference>
<gene>
    <name evidence="7" type="ORF">QYE76_059964</name>
</gene>
<dbReference type="InterPro" id="IPR041569">
    <property type="entry name" value="AAA_lid_3"/>
</dbReference>
<dbReference type="PANTHER" id="PTHR23076">
    <property type="entry name" value="METALLOPROTEASE M41 FTSH"/>
    <property type="match status" value="1"/>
</dbReference>
<organism evidence="7 8">
    <name type="scientific">Lolium multiflorum</name>
    <name type="common">Italian ryegrass</name>
    <name type="synonym">Lolium perenne subsp. multiflorum</name>
    <dbReference type="NCBI Taxonomy" id="4521"/>
    <lineage>
        <taxon>Eukaryota</taxon>
        <taxon>Viridiplantae</taxon>
        <taxon>Streptophyta</taxon>
        <taxon>Embryophyta</taxon>
        <taxon>Tracheophyta</taxon>
        <taxon>Spermatophyta</taxon>
        <taxon>Magnoliopsida</taxon>
        <taxon>Liliopsida</taxon>
        <taxon>Poales</taxon>
        <taxon>Poaceae</taxon>
        <taxon>BOP clade</taxon>
        <taxon>Pooideae</taxon>
        <taxon>Poodae</taxon>
        <taxon>Poeae</taxon>
        <taxon>Poeae Chloroplast Group 2 (Poeae type)</taxon>
        <taxon>Loliodinae</taxon>
        <taxon>Loliinae</taxon>
        <taxon>Lolium</taxon>
    </lineage>
</organism>
<dbReference type="EMBL" id="JAUUTY010000004">
    <property type="protein sequence ID" value="KAK1642159.1"/>
    <property type="molecule type" value="Genomic_DNA"/>
</dbReference>
<keyword evidence="8" id="KW-1185">Reference proteome</keyword>
<dbReference type="GO" id="GO:0045037">
    <property type="term" value="P:protein import into chloroplast stroma"/>
    <property type="evidence" value="ECO:0007669"/>
    <property type="project" value="TreeGrafter"/>
</dbReference>
<dbReference type="GO" id="GO:0005524">
    <property type="term" value="F:ATP binding"/>
    <property type="evidence" value="ECO:0007669"/>
    <property type="project" value="InterPro"/>
</dbReference>
<feature type="domain" description="AAA+ ATPase" evidence="6">
    <location>
        <begin position="604"/>
        <end position="729"/>
    </location>
</feature>
<evidence type="ECO:0000256" key="5">
    <source>
        <dbReference type="SAM" id="MobiDB-lite"/>
    </source>
</evidence>
<accession>A0AAD8RYY4</accession>
<dbReference type="GO" id="GO:0016887">
    <property type="term" value="F:ATP hydrolysis activity"/>
    <property type="evidence" value="ECO:0007669"/>
    <property type="project" value="InterPro"/>
</dbReference>